<evidence type="ECO:0000313" key="7">
    <source>
        <dbReference type="EMBL" id="CBY08782.1"/>
    </source>
</evidence>
<dbReference type="Pfam" id="PF00083">
    <property type="entry name" value="Sugar_tr"/>
    <property type="match status" value="1"/>
</dbReference>
<evidence type="ECO:0000313" key="8">
    <source>
        <dbReference type="Proteomes" id="UP000001307"/>
    </source>
</evidence>
<feature type="transmembrane region" description="Helical" evidence="5">
    <location>
        <begin position="239"/>
        <end position="262"/>
    </location>
</feature>
<evidence type="ECO:0000256" key="3">
    <source>
        <dbReference type="ARBA" id="ARBA00022989"/>
    </source>
</evidence>
<dbReference type="PANTHER" id="PTHR24064">
    <property type="entry name" value="SOLUTE CARRIER FAMILY 22 MEMBER"/>
    <property type="match status" value="1"/>
</dbReference>
<reference evidence="7" key="1">
    <citation type="journal article" date="2010" name="Science">
        <title>Plasticity of animal genome architecture unmasked by rapid evolution of a pelagic tunicate.</title>
        <authorList>
            <person name="Denoeud F."/>
            <person name="Henriet S."/>
            <person name="Mungpakdee S."/>
            <person name="Aury J.M."/>
            <person name="Da Silva C."/>
            <person name="Brinkmann H."/>
            <person name="Mikhaleva J."/>
            <person name="Olsen L.C."/>
            <person name="Jubin C."/>
            <person name="Canestro C."/>
            <person name="Bouquet J.M."/>
            <person name="Danks G."/>
            <person name="Poulain J."/>
            <person name="Campsteijn C."/>
            <person name="Adamski M."/>
            <person name="Cross I."/>
            <person name="Yadetie F."/>
            <person name="Muffato M."/>
            <person name="Louis A."/>
            <person name="Butcher S."/>
            <person name="Tsagkogeorga G."/>
            <person name="Konrad A."/>
            <person name="Singh S."/>
            <person name="Jensen M.F."/>
            <person name="Cong E.H."/>
            <person name="Eikeseth-Otteraa H."/>
            <person name="Noel B."/>
            <person name="Anthouard V."/>
            <person name="Porcel B.M."/>
            <person name="Kachouri-Lafond R."/>
            <person name="Nishino A."/>
            <person name="Ugolini M."/>
            <person name="Chourrout P."/>
            <person name="Nishida H."/>
            <person name="Aasland R."/>
            <person name="Huzurbazar S."/>
            <person name="Westhof E."/>
            <person name="Delsuc F."/>
            <person name="Lehrach H."/>
            <person name="Reinhardt R."/>
            <person name="Weissenbach J."/>
            <person name="Roy S.W."/>
            <person name="Artiguenave F."/>
            <person name="Postlethwait J.H."/>
            <person name="Manak J.R."/>
            <person name="Thompson E.M."/>
            <person name="Jaillon O."/>
            <person name="Du Pasquier L."/>
            <person name="Boudinot P."/>
            <person name="Liberles D.A."/>
            <person name="Volff J.N."/>
            <person name="Philippe H."/>
            <person name="Lenhard B."/>
            <person name="Roest Crollius H."/>
            <person name="Wincker P."/>
            <person name="Chourrout D."/>
        </authorList>
    </citation>
    <scope>NUCLEOTIDE SEQUENCE [LARGE SCALE GENOMIC DNA]</scope>
</reference>
<dbReference type="Gene3D" id="1.20.1250.20">
    <property type="entry name" value="MFS general substrate transporter like domains"/>
    <property type="match status" value="1"/>
</dbReference>
<feature type="transmembrane region" description="Helical" evidence="5">
    <location>
        <begin position="371"/>
        <end position="392"/>
    </location>
</feature>
<evidence type="ECO:0000256" key="1">
    <source>
        <dbReference type="ARBA" id="ARBA00004141"/>
    </source>
</evidence>
<comment type="subcellular location">
    <subcellularLocation>
        <location evidence="1">Membrane</location>
        <topology evidence="1">Multi-pass membrane protein</topology>
    </subcellularLocation>
</comment>
<keyword evidence="2 5" id="KW-0812">Transmembrane</keyword>
<feature type="transmembrane region" description="Helical" evidence="5">
    <location>
        <begin position="268"/>
        <end position="286"/>
    </location>
</feature>
<sequence length="583" mass="65162">MGEKYDGENIDTGFDWCWNVLQQVTLYHILVVIMVGFTGFIDGLHSTYPVFAQKKQDVRCPTGLDDYSGYNFTFSELLNITQVTIEEECMAYQVPVTDCSSSTLELPECLSALDKTGYSTLNCTSETVIFDTSQFTETVPSEFNLACGSFGNSIATSMSFVGLFIGSFLAGYCSDKWGRKITVIVAVACSGSFALLQAIVPGYLAFVTIRIFVQSANQAAYITYNVFAVEFVGPDARGYVGMIPNFLFAAGYVFMSLLSYLFPHWRHLTYAIAFLTLPFVLTWWLWPESPRWLYSMKRYDEGRKVLERFAKASKNVNYENVDSLNSTSGDKEDDFYATLKQKCEQVANSEEDEVETTNHTVLTLFTSGTPLLMVTLNFCFQFITIVMVYYGLIFSAGDLPGDIYMNNIINGLVEVAAYIPTFFLLQIWGRRVLLGGPLILAGVCMLLGMGLQLFIEAEWTVEFFRWLMFGAKLGVSGSFAVIWIYGAELFPTEIRGNALGLGSMVGRIGGICAPFVNEFWKTIPWLPPVIYGGFCIASGVLLFMLPETNGRPLLNTIAEANKFYENHSSKKENEEDSILMETK</sequence>
<dbReference type="OrthoDB" id="3936150at2759"/>
<dbReference type="PROSITE" id="PS50850">
    <property type="entry name" value="MFS"/>
    <property type="match status" value="1"/>
</dbReference>
<dbReference type="Proteomes" id="UP000001307">
    <property type="component" value="Unassembled WGS sequence"/>
</dbReference>
<dbReference type="SUPFAM" id="SSF103473">
    <property type="entry name" value="MFS general substrate transporter"/>
    <property type="match status" value="1"/>
</dbReference>
<dbReference type="InterPro" id="IPR005828">
    <property type="entry name" value="MFS_sugar_transport-like"/>
</dbReference>
<dbReference type="InterPro" id="IPR036259">
    <property type="entry name" value="MFS_trans_sf"/>
</dbReference>
<dbReference type="AlphaFoldDB" id="E4XB99"/>
<keyword evidence="4 5" id="KW-0472">Membrane</keyword>
<evidence type="ECO:0000256" key="4">
    <source>
        <dbReference type="ARBA" id="ARBA00023136"/>
    </source>
</evidence>
<feature type="transmembrane region" description="Helical" evidence="5">
    <location>
        <begin position="432"/>
        <end position="454"/>
    </location>
</feature>
<feature type="transmembrane region" description="Helical" evidence="5">
    <location>
        <begin position="466"/>
        <end position="486"/>
    </location>
</feature>
<feature type="transmembrane region" description="Helical" evidence="5">
    <location>
        <begin position="528"/>
        <end position="545"/>
    </location>
</feature>
<dbReference type="InterPro" id="IPR020846">
    <property type="entry name" value="MFS_dom"/>
</dbReference>
<evidence type="ECO:0000256" key="5">
    <source>
        <dbReference type="SAM" id="Phobius"/>
    </source>
</evidence>
<dbReference type="GO" id="GO:0016020">
    <property type="term" value="C:membrane"/>
    <property type="evidence" value="ECO:0007669"/>
    <property type="project" value="UniProtKB-SubCell"/>
</dbReference>
<name>E4XB99_OIKDI</name>
<dbReference type="InParanoid" id="E4XB99"/>
<keyword evidence="3 5" id="KW-1133">Transmembrane helix</keyword>
<evidence type="ECO:0000259" key="6">
    <source>
        <dbReference type="PROSITE" id="PS50850"/>
    </source>
</evidence>
<dbReference type="GO" id="GO:0022857">
    <property type="term" value="F:transmembrane transporter activity"/>
    <property type="evidence" value="ECO:0007669"/>
    <property type="project" value="InterPro"/>
</dbReference>
<gene>
    <name evidence="7" type="ORF">GSOID_T00005619001</name>
</gene>
<dbReference type="PROSITE" id="PS00216">
    <property type="entry name" value="SUGAR_TRANSPORT_1"/>
    <property type="match status" value="1"/>
</dbReference>
<feature type="transmembrane region" description="Helical" evidence="5">
    <location>
        <begin position="404"/>
        <end position="425"/>
    </location>
</feature>
<feature type="transmembrane region" description="Helical" evidence="5">
    <location>
        <begin position="181"/>
        <end position="200"/>
    </location>
</feature>
<dbReference type="EMBL" id="FN653033">
    <property type="protein sequence ID" value="CBY08782.1"/>
    <property type="molecule type" value="Genomic_DNA"/>
</dbReference>
<feature type="transmembrane region" description="Helical" evidence="5">
    <location>
        <begin position="154"/>
        <end position="174"/>
    </location>
</feature>
<keyword evidence="8" id="KW-1185">Reference proteome</keyword>
<feature type="domain" description="Major facilitator superfamily (MFS) profile" evidence="6">
    <location>
        <begin position="100"/>
        <end position="550"/>
    </location>
</feature>
<dbReference type="InterPro" id="IPR005829">
    <property type="entry name" value="Sugar_transporter_CS"/>
</dbReference>
<accession>E4XB99</accession>
<evidence type="ECO:0000256" key="2">
    <source>
        <dbReference type="ARBA" id="ARBA00022692"/>
    </source>
</evidence>
<proteinExistence type="predicted"/>
<protein>
    <recommendedName>
        <fullName evidence="6">Major facilitator superfamily (MFS) profile domain-containing protein</fullName>
    </recommendedName>
</protein>
<organism evidence="7">
    <name type="scientific">Oikopleura dioica</name>
    <name type="common">Tunicate</name>
    <dbReference type="NCBI Taxonomy" id="34765"/>
    <lineage>
        <taxon>Eukaryota</taxon>
        <taxon>Metazoa</taxon>
        <taxon>Chordata</taxon>
        <taxon>Tunicata</taxon>
        <taxon>Appendicularia</taxon>
        <taxon>Copelata</taxon>
        <taxon>Oikopleuridae</taxon>
        <taxon>Oikopleura</taxon>
    </lineage>
</organism>